<keyword evidence="2" id="KW-1185">Reference proteome</keyword>
<organism evidence="1 2">
    <name type="scientific">Paenibacillus lacisoli</name>
    <dbReference type="NCBI Taxonomy" id="3064525"/>
    <lineage>
        <taxon>Bacteria</taxon>
        <taxon>Bacillati</taxon>
        <taxon>Bacillota</taxon>
        <taxon>Bacilli</taxon>
        <taxon>Bacillales</taxon>
        <taxon>Paenibacillaceae</taxon>
        <taxon>Paenibacillus</taxon>
    </lineage>
</organism>
<dbReference type="Proteomes" id="UP001240171">
    <property type="component" value="Unassembled WGS sequence"/>
</dbReference>
<gene>
    <name evidence="1" type="ORF">Q5741_13665</name>
</gene>
<name>A0ABT9CDV5_9BACL</name>
<evidence type="ECO:0000313" key="2">
    <source>
        <dbReference type="Proteomes" id="UP001240171"/>
    </source>
</evidence>
<protein>
    <submittedName>
        <fullName evidence="1">Uncharacterized protein</fullName>
    </submittedName>
</protein>
<dbReference type="RefSeq" id="WP_305024663.1">
    <property type="nucleotide sequence ID" value="NZ_JAUQTB010000007.1"/>
</dbReference>
<sequence>MHESRLDSTEEWAERIHARTGMSPEVILQALQVYNREASRRERL</sequence>
<evidence type="ECO:0000313" key="1">
    <source>
        <dbReference type="EMBL" id="MDO7907454.1"/>
    </source>
</evidence>
<proteinExistence type="predicted"/>
<dbReference type="EMBL" id="JAUQTB010000007">
    <property type="protein sequence ID" value="MDO7907454.1"/>
    <property type="molecule type" value="Genomic_DNA"/>
</dbReference>
<accession>A0ABT9CDV5</accession>
<reference evidence="1 2" key="1">
    <citation type="submission" date="2023-07" db="EMBL/GenBank/DDBJ databases">
        <title>Paenibacillus sp. JX-17 nov. isolated from soil.</title>
        <authorList>
            <person name="Wan Y."/>
            <person name="Liu B."/>
        </authorList>
    </citation>
    <scope>NUCLEOTIDE SEQUENCE [LARGE SCALE GENOMIC DNA]</scope>
    <source>
        <strain evidence="1 2">JX-17</strain>
    </source>
</reference>
<comment type="caution">
    <text evidence="1">The sequence shown here is derived from an EMBL/GenBank/DDBJ whole genome shotgun (WGS) entry which is preliminary data.</text>
</comment>